<organism evidence="3 4">
    <name type="scientific">Phialocephala subalpina</name>
    <dbReference type="NCBI Taxonomy" id="576137"/>
    <lineage>
        <taxon>Eukaryota</taxon>
        <taxon>Fungi</taxon>
        <taxon>Dikarya</taxon>
        <taxon>Ascomycota</taxon>
        <taxon>Pezizomycotina</taxon>
        <taxon>Leotiomycetes</taxon>
        <taxon>Helotiales</taxon>
        <taxon>Mollisiaceae</taxon>
        <taxon>Phialocephala</taxon>
        <taxon>Phialocephala fortinii species complex</taxon>
    </lineage>
</organism>
<gene>
    <name evidence="3" type="ORF">PAC_02939</name>
</gene>
<feature type="region of interest" description="Disordered" evidence="1">
    <location>
        <begin position="235"/>
        <end position="255"/>
    </location>
</feature>
<sequence length="319" mass="34158">MIRHHPLPPQTTSSQSFSNSRLSNLKEYASRRHARYWLAALAIIVIIAMVTGLIFTAHQYYHDFGGQGWLRPRTQHRDQDSTDTAQLFLPIRQIQVFKEQPLSKRQAANPYYANVPFYTCGDQQNSCQAYGQPVSFYSLLPSYARLILSQAICCPVGMTCYAASFTNSGIYCCNSTHSLFECELTKAHPPQCMASLAECSSETGGGCCPSSLECTPNGCVHVNNASIISSPSTVPISSSSGSSQSTQVSASTTSNSLGTPITVTSTIVQVPAATVTLAKEGEIAQASVGAGGDSIAVNLWVPYFAALVIVCIAGIMATM</sequence>
<evidence type="ECO:0000313" key="3">
    <source>
        <dbReference type="EMBL" id="CZR53061.1"/>
    </source>
</evidence>
<dbReference type="AlphaFoldDB" id="A0A1L7WJX7"/>
<keyword evidence="2" id="KW-0812">Transmembrane</keyword>
<evidence type="ECO:0000313" key="4">
    <source>
        <dbReference type="Proteomes" id="UP000184330"/>
    </source>
</evidence>
<evidence type="ECO:0000256" key="2">
    <source>
        <dbReference type="SAM" id="Phobius"/>
    </source>
</evidence>
<feature type="transmembrane region" description="Helical" evidence="2">
    <location>
        <begin position="36"/>
        <end position="55"/>
    </location>
</feature>
<keyword evidence="4" id="KW-1185">Reference proteome</keyword>
<reference evidence="3 4" key="1">
    <citation type="submission" date="2016-03" db="EMBL/GenBank/DDBJ databases">
        <authorList>
            <person name="Ploux O."/>
        </authorList>
    </citation>
    <scope>NUCLEOTIDE SEQUENCE [LARGE SCALE GENOMIC DNA]</scope>
    <source>
        <strain evidence="3 4">UAMH 11012</strain>
    </source>
</reference>
<dbReference type="Proteomes" id="UP000184330">
    <property type="component" value="Unassembled WGS sequence"/>
</dbReference>
<keyword evidence="2" id="KW-1133">Transmembrane helix</keyword>
<dbReference type="EMBL" id="FJOG01000003">
    <property type="protein sequence ID" value="CZR53061.1"/>
    <property type="molecule type" value="Genomic_DNA"/>
</dbReference>
<name>A0A1L7WJX7_9HELO</name>
<protein>
    <submittedName>
        <fullName evidence="3">Uncharacterized protein</fullName>
    </submittedName>
</protein>
<evidence type="ECO:0000256" key="1">
    <source>
        <dbReference type="SAM" id="MobiDB-lite"/>
    </source>
</evidence>
<feature type="transmembrane region" description="Helical" evidence="2">
    <location>
        <begin position="300"/>
        <end position="318"/>
    </location>
</feature>
<accession>A0A1L7WJX7</accession>
<keyword evidence="2" id="KW-0472">Membrane</keyword>
<proteinExistence type="predicted"/>
<dbReference type="OrthoDB" id="3545167at2759"/>